<dbReference type="Pfam" id="PF13340">
    <property type="entry name" value="DUF4096"/>
    <property type="match status" value="1"/>
</dbReference>
<dbReference type="InterPro" id="IPR025161">
    <property type="entry name" value="IS402-like_dom"/>
</dbReference>
<gene>
    <name evidence="3" type="ORF">HLH15_12270</name>
</gene>
<accession>A0ABX1UVG4</accession>
<evidence type="ECO:0000313" key="4">
    <source>
        <dbReference type="Proteomes" id="UP000555322"/>
    </source>
</evidence>
<dbReference type="InterPro" id="IPR002559">
    <property type="entry name" value="Transposase_11"/>
</dbReference>
<evidence type="ECO:0000259" key="1">
    <source>
        <dbReference type="Pfam" id="PF01609"/>
    </source>
</evidence>
<dbReference type="PANTHER" id="PTHR30007">
    <property type="entry name" value="PHP DOMAIN PROTEIN"/>
    <property type="match status" value="1"/>
</dbReference>
<organism evidence="3 4">
    <name type="scientific">Acinetobacter terrestris</name>
    <dbReference type="NCBI Taxonomy" id="2529843"/>
    <lineage>
        <taxon>Bacteria</taxon>
        <taxon>Pseudomonadati</taxon>
        <taxon>Pseudomonadota</taxon>
        <taxon>Gammaproteobacteria</taxon>
        <taxon>Moraxellales</taxon>
        <taxon>Moraxellaceae</taxon>
        <taxon>Acinetobacter</taxon>
        <taxon>Acinetobacter Taxon 24</taxon>
    </lineage>
</organism>
<evidence type="ECO:0000259" key="2">
    <source>
        <dbReference type="Pfam" id="PF13340"/>
    </source>
</evidence>
<dbReference type="Proteomes" id="UP000555322">
    <property type="component" value="Unassembled WGS sequence"/>
</dbReference>
<proteinExistence type="predicted"/>
<dbReference type="PANTHER" id="PTHR30007:SF1">
    <property type="entry name" value="BLR1914 PROTEIN"/>
    <property type="match status" value="1"/>
</dbReference>
<comment type="caution">
    <text evidence="3">The sequence shown here is derived from an EMBL/GenBank/DDBJ whole genome shotgun (WGS) entry which is preliminary data.</text>
</comment>
<dbReference type="EMBL" id="JABERJ010000032">
    <property type="protein sequence ID" value="NNH27211.1"/>
    <property type="molecule type" value="Genomic_DNA"/>
</dbReference>
<feature type="domain" description="Insertion element IS402-like" evidence="2">
    <location>
        <begin position="6"/>
        <end position="80"/>
    </location>
</feature>
<reference evidence="3 4" key="1">
    <citation type="submission" date="2020-04" db="EMBL/GenBank/DDBJ databases">
        <title>Acinetobacter Taxon 24.</title>
        <authorList>
            <person name="Nemec A."/>
            <person name="Radolfova-Krizova L."/>
            <person name="Higgins P.G."/>
            <person name="Spanelova P."/>
        </authorList>
    </citation>
    <scope>NUCLEOTIDE SEQUENCE [LARGE SCALE GENOMIC DNA]</scope>
    <source>
        <strain evidence="3 4">ANC 5084</strain>
    </source>
</reference>
<keyword evidence="4" id="KW-1185">Reference proteome</keyword>
<evidence type="ECO:0000313" key="3">
    <source>
        <dbReference type="EMBL" id="NNH27211.1"/>
    </source>
</evidence>
<dbReference type="RefSeq" id="WP_171536846.1">
    <property type="nucleotide sequence ID" value="NZ_JABERJ010000032.1"/>
</dbReference>
<protein>
    <submittedName>
        <fullName evidence="3">IS5 family transposase</fullName>
    </submittedName>
</protein>
<sequence>MPRTMLNDQHWSKLKSCGAVLLISNFGIYLKHNLRLFIEAILYRIRTGCPWRDLPDVFGKPNSIFKKFSRWSKDNKLLKIFKLLSNHADLEWIFIDASHVRAHQHATGIYHQAISKSIGGNSSKIHLAVDANGNPIEFIIGDGTTHDVKVAPDLIDSLDLKETKILCADKGYDSGPLREKIEKNQTKANIPKKCDSKSSNQHMDWYLYKIRHLVENTFARLKHFRGIATRYDKLKRNYENSVALACIFIWLSL</sequence>
<name>A0ABX1UVG4_9GAMM</name>
<feature type="domain" description="Transposase IS4-like" evidence="1">
    <location>
        <begin position="93"/>
        <end position="247"/>
    </location>
</feature>
<dbReference type="Pfam" id="PF01609">
    <property type="entry name" value="DDE_Tnp_1"/>
    <property type="match status" value="1"/>
</dbReference>
<dbReference type="NCBIfam" id="NF033580">
    <property type="entry name" value="transpos_IS5_3"/>
    <property type="match status" value="1"/>
</dbReference>